<sequence>MVRKSKTAFELSLDPKGTLTCILTIKLASTEPAHKFEPAKDVLRKAKSATSEYNKAHRK</sequence>
<accession>A0A1X7UTI7</accession>
<name>A0A1X7UTI7_AMPQE</name>
<protein>
    <submittedName>
        <fullName evidence="1">Uncharacterized protein</fullName>
    </submittedName>
</protein>
<dbReference type="AlphaFoldDB" id="A0A1X7UTI7"/>
<dbReference type="InParanoid" id="A0A1X7UTI7"/>
<evidence type="ECO:0000313" key="1">
    <source>
        <dbReference type="EnsemblMetazoa" id="Aqu2.1.30981_001"/>
    </source>
</evidence>
<dbReference type="EnsemblMetazoa" id="Aqu2.1.30981_001">
    <property type="protein sequence ID" value="Aqu2.1.30981_001"/>
    <property type="gene ID" value="Aqu2.1.30981"/>
</dbReference>
<proteinExistence type="predicted"/>
<organism evidence="1">
    <name type="scientific">Amphimedon queenslandica</name>
    <name type="common">Sponge</name>
    <dbReference type="NCBI Taxonomy" id="400682"/>
    <lineage>
        <taxon>Eukaryota</taxon>
        <taxon>Metazoa</taxon>
        <taxon>Porifera</taxon>
        <taxon>Demospongiae</taxon>
        <taxon>Heteroscleromorpha</taxon>
        <taxon>Haplosclerida</taxon>
        <taxon>Niphatidae</taxon>
        <taxon>Amphimedon</taxon>
    </lineage>
</organism>
<reference evidence="1" key="1">
    <citation type="submission" date="2017-05" db="UniProtKB">
        <authorList>
            <consortium name="EnsemblMetazoa"/>
        </authorList>
    </citation>
    <scope>IDENTIFICATION</scope>
</reference>